<reference evidence="2" key="1">
    <citation type="submission" date="2022-07" db="EMBL/GenBank/DDBJ databases">
        <title>Genome Sequence of Physisporinus lineatus.</title>
        <authorList>
            <person name="Buettner E."/>
        </authorList>
    </citation>
    <scope>NUCLEOTIDE SEQUENCE</scope>
    <source>
        <strain evidence="2">VT162</strain>
    </source>
</reference>
<accession>A0AAD5YKU9</accession>
<dbReference type="AlphaFoldDB" id="A0AAD5YKU9"/>
<name>A0AAD5YKU9_9APHY</name>
<protein>
    <submittedName>
        <fullName evidence="2">Uncharacterized protein</fullName>
    </submittedName>
</protein>
<gene>
    <name evidence="2" type="ORF">NLI96_g3428</name>
</gene>
<dbReference type="Proteomes" id="UP001212997">
    <property type="component" value="Unassembled WGS sequence"/>
</dbReference>
<organism evidence="2 3">
    <name type="scientific">Meripilus lineatus</name>
    <dbReference type="NCBI Taxonomy" id="2056292"/>
    <lineage>
        <taxon>Eukaryota</taxon>
        <taxon>Fungi</taxon>
        <taxon>Dikarya</taxon>
        <taxon>Basidiomycota</taxon>
        <taxon>Agaricomycotina</taxon>
        <taxon>Agaricomycetes</taxon>
        <taxon>Polyporales</taxon>
        <taxon>Meripilaceae</taxon>
        <taxon>Meripilus</taxon>
    </lineage>
</organism>
<evidence type="ECO:0000256" key="1">
    <source>
        <dbReference type="SAM" id="MobiDB-lite"/>
    </source>
</evidence>
<keyword evidence="3" id="KW-1185">Reference proteome</keyword>
<evidence type="ECO:0000313" key="2">
    <source>
        <dbReference type="EMBL" id="KAJ3487585.1"/>
    </source>
</evidence>
<proteinExistence type="predicted"/>
<sequence>MGDANPTISGEVSLPNGFKLIVADVYVRTTPLMPHVRIILRDLTPQMWVESHPFLPPDEPEEPPTVPDGPPLQPAKISLRVTTDILNLEALHQIAGEEPSADLGMTEWLSLTIHRPEDSANGSNLGLSDFFSWDVKKLSFEKIEKGFGIKGEGGPRWVGQYYAALRLHKWELKTPVQTIEEHS</sequence>
<evidence type="ECO:0000313" key="3">
    <source>
        <dbReference type="Proteomes" id="UP001212997"/>
    </source>
</evidence>
<feature type="region of interest" description="Disordered" evidence="1">
    <location>
        <begin position="51"/>
        <end position="70"/>
    </location>
</feature>
<comment type="caution">
    <text evidence="2">The sequence shown here is derived from an EMBL/GenBank/DDBJ whole genome shotgun (WGS) entry which is preliminary data.</text>
</comment>
<dbReference type="EMBL" id="JANAWD010000087">
    <property type="protein sequence ID" value="KAJ3487585.1"/>
    <property type="molecule type" value="Genomic_DNA"/>
</dbReference>